<dbReference type="OrthoDB" id="5587616at2759"/>
<comment type="caution">
    <text evidence="1">The sequence shown here is derived from an EMBL/GenBank/DDBJ whole genome shotgun (WGS) entry which is preliminary data.</text>
</comment>
<name>A0A5A7VJM4_CUCMM</name>
<gene>
    <name evidence="2" type="ORF">E5676_scaffold35G00030</name>
    <name evidence="1" type="ORF">E6C27_scaffold90G001330</name>
</gene>
<reference evidence="3 4" key="1">
    <citation type="submission" date="2019-08" db="EMBL/GenBank/DDBJ databases">
        <title>Draft genome sequences of two oriental melons (Cucumis melo L. var makuwa).</title>
        <authorList>
            <person name="Kwon S.-Y."/>
        </authorList>
    </citation>
    <scope>NUCLEOTIDE SEQUENCE [LARGE SCALE GENOMIC DNA]</scope>
    <source>
        <strain evidence="4">cv. Chang Bougi</strain>
        <strain evidence="3">cv. SW 3</strain>
        <tissue evidence="1">Leaf</tissue>
    </source>
</reference>
<organism evidence="1 3">
    <name type="scientific">Cucumis melo var. makuwa</name>
    <name type="common">Oriental melon</name>
    <dbReference type="NCBI Taxonomy" id="1194695"/>
    <lineage>
        <taxon>Eukaryota</taxon>
        <taxon>Viridiplantae</taxon>
        <taxon>Streptophyta</taxon>
        <taxon>Embryophyta</taxon>
        <taxon>Tracheophyta</taxon>
        <taxon>Spermatophyta</taxon>
        <taxon>Magnoliopsida</taxon>
        <taxon>eudicotyledons</taxon>
        <taxon>Gunneridae</taxon>
        <taxon>Pentapetalae</taxon>
        <taxon>rosids</taxon>
        <taxon>fabids</taxon>
        <taxon>Cucurbitales</taxon>
        <taxon>Cucurbitaceae</taxon>
        <taxon>Benincaseae</taxon>
        <taxon>Cucumis</taxon>
    </lineage>
</organism>
<dbReference type="EMBL" id="SSTE01001308">
    <property type="protein sequence ID" value="KAA0065669.1"/>
    <property type="molecule type" value="Genomic_DNA"/>
</dbReference>
<evidence type="ECO:0000313" key="3">
    <source>
        <dbReference type="Proteomes" id="UP000321393"/>
    </source>
</evidence>
<dbReference type="Proteomes" id="UP000321393">
    <property type="component" value="Unassembled WGS sequence"/>
</dbReference>
<evidence type="ECO:0000313" key="1">
    <source>
        <dbReference type="EMBL" id="KAA0065669.1"/>
    </source>
</evidence>
<protein>
    <submittedName>
        <fullName evidence="1">(R)-mandelonitrile lyase 1-like</fullName>
    </submittedName>
</protein>
<keyword evidence="1" id="KW-0456">Lyase</keyword>
<dbReference type="Proteomes" id="UP000321947">
    <property type="component" value="Unassembled WGS sequence"/>
</dbReference>
<sequence>MSFPSDFDETYAFFYFGVDAFNNAGGTSSMDDMSVVRQQCKNLELERYVQQNRKIPISIALGQDKPLLPHFVRFNCTIGVLMRETFSVRFLKLANVTLEYIELVMDKLQAKRSSLTTTVVDPSSFYNDSTSSLNDEDFQSIKWELFRETYAGCTESNAGILIPACPREFNTTL</sequence>
<evidence type="ECO:0000313" key="4">
    <source>
        <dbReference type="Proteomes" id="UP000321947"/>
    </source>
</evidence>
<dbReference type="EMBL" id="SSTD01008475">
    <property type="protein sequence ID" value="TYK15516.1"/>
    <property type="molecule type" value="Genomic_DNA"/>
</dbReference>
<dbReference type="AlphaFoldDB" id="A0A5A7VJM4"/>
<evidence type="ECO:0000313" key="2">
    <source>
        <dbReference type="EMBL" id="TYK15516.1"/>
    </source>
</evidence>
<proteinExistence type="predicted"/>
<accession>A0A5A7VJM4</accession>
<dbReference type="GO" id="GO:0016829">
    <property type="term" value="F:lyase activity"/>
    <property type="evidence" value="ECO:0007669"/>
    <property type="project" value="UniProtKB-KW"/>
</dbReference>